<dbReference type="AlphaFoldDB" id="A0A9K3EFE0"/>
<comment type="caution">
    <text evidence="1">The sequence shown here is derived from an EMBL/GenBank/DDBJ whole genome shotgun (WGS) entry which is preliminary data.</text>
</comment>
<dbReference type="Gramene" id="mRNA:HanXRQr2_Chr13g0576931">
    <property type="protein sequence ID" value="CDS:HanXRQr2_Chr13g0576931.1"/>
    <property type="gene ID" value="HanXRQr2_Chr13g0576931"/>
</dbReference>
<gene>
    <name evidence="1" type="ORF">HanXRQr2_Chr13g0576931</name>
</gene>
<sequence>MCLSSQRKHIFKVRHNVRIHLHNSVYVYIRILGLMYKKAMCTTLMCIPNKYAINSFGSYPKSLRRWYSHLC</sequence>
<accession>A0A9K3EFE0</accession>
<dbReference type="EMBL" id="MNCJ02000328">
    <property type="protein sequence ID" value="KAF5772441.1"/>
    <property type="molecule type" value="Genomic_DNA"/>
</dbReference>
<proteinExistence type="predicted"/>
<protein>
    <submittedName>
        <fullName evidence="1">Uncharacterized protein</fullName>
    </submittedName>
</protein>
<evidence type="ECO:0000313" key="2">
    <source>
        <dbReference type="Proteomes" id="UP000215914"/>
    </source>
</evidence>
<reference evidence="1" key="2">
    <citation type="submission" date="2020-06" db="EMBL/GenBank/DDBJ databases">
        <title>Helianthus annuus Genome sequencing and assembly Release 2.</title>
        <authorList>
            <person name="Gouzy J."/>
            <person name="Langlade N."/>
            <person name="Munos S."/>
        </authorList>
    </citation>
    <scope>NUCLEOTIDE SEQUENCE</scope>
    <source>
        <tissue evidence="1">Leaves</tissue>
    </source>
</reference>
<evidence type="ECO:0000313" key="1">
    <source>
        <dbReference type="EMBL" id="KAF5772441.1"/>
    </source>
</evidence>
<reference evidence="1" key="1">
    <citation type="journal article" date="2017" name="Nature">
        <title>The sunflower genome provides insights into oil metabolism, flowering and Asterid evolution.</title>
        <authorList>
            <person name="Badouin H."/>
            <person name="Gouzy J."/>
            <person name="Grassa C.J."/>
            <person name="Murat F."/>
            <person name="Staton S.E."/>
            <person name="Cottret L."/>
            <person name="Lelandais-Briere C."/>
            <person name="Owens G.L."/>
            <person name="Carrere S."/>
            <person name="Mayjonade B."/>
            <person name="Legrand L."/>
            <person name="Gill N."/>
            <person name="Kane N.C."/>
            <person name="Bowers J.E."/>
            <person name="Hubner S."/>
            <person name="Bellec A."/>
            <person name="Berard A."/>
            <person name="Berges H."/>
            <person name="Blanchet N."/>
            <person name="Boniface M.C."/>
            <person name="Brunel D."/>
            <person name="Catrice O."/>
            <person name="Chaidir N."/>
            <person name="Claudel C."/>
            <person name="Donnadieu C."/>
            <person name="Faraut T."/>
            <person name="Fievet G."/>
            <person name="Helmstetter N."/>
            <person name="King M."/>
            <person name="Knapp S.J."/>
            <person name="Lai Z."/>
            <person name="Le Paslier M.C."/>
            <person name="Lippi Y."/>
            <person name="Lorenzon L."/>
            <person name="Mandel J.R."/>
            <person name="Marage G."/>
            <person name="Marchand G."/>
            <person name="Marquand E."/>
            <person name="Bret-Mestries E."/>
            <person name="Morien E."/>
            <person name="Nambeesan S."/>
            <person name="Nguyen T."/>
            <person name="Pegot-Espagnet P."/>
            <person name="Pouilly N."/>
            <person name="Raftis F."/>
            <person name="Sallet E."/>
            <person name="Schiex T."/>
            <person name="Thomas J."/>
            <person name="Vandecasteele C."/>
            <person name="Vares D."/>
            <person name="Vear F."/>
            <person name="Vautrin S."/>
            <person name="Crespi M."/>
            <person name="Mangin B."/>
            <person name="Burke J.M."/>
            <person name="Salse J."/>
            <person name="Munos S."/>
            <person name="Vincourt P."/>
            <person name="Rieseberg L.H."/>
            <person name="Langlade N.B."/>
        </authorList>
    </citation>
    <scope>NUCLEOTIDE SEQUENCE</scope>
    <source>
        <tissue evidence="1">Leaves</tissue>
    </source>
</reference>
<dbReference type="Proteomes" id="UP000215914">
    <property type="component" value="Unassembled WGS sequence"/>
</dbReference>
<organism evidence="1 2">
    <name type="scientific">Helianthus annuus</name>
    <name type="common">Common sunflower</name>
    <dbReference type="NCBI Taxonomy" id="4232"/>
    <lineage>
        <taxon>Eukaryota</taxon>
        <taxon>Viridiplantae</taxon>
        <taxon>Streptophyta</taxon>
        <taxon>Embryophyta</taxon>
        <taxon>Tracheophyta</taxon>
        <taxon>Spermatophyta</taxon>
        <taxon>Magnoliopsida</taxon>
        <taxon>eudicotyledons</taxon>
        <taxon>Gunneridae</taxon>
        <taxon>Pentapetalae</taxon>
        <taxon>asterids</taxon>
        <taxon>campanulids</taxon>
        <taxon>Asterales</taxon>
        <taxon>Asteraceae</taxon>
        <taxon>Asteroideae</taxon>
        <taxon>Heliantheae alliance</taxon>
        <taxon>Heliantheae</taxon>
        <taxon>Helianthus</taxon>
    </lineage>
</organism>
<keyword evidence="2" id="KW-1185">Reference proteome</keyword>
<name>A0A9K3EFE0_HELAN</name>